<feature type="transmembrane region" description="Helical" evidence="1">
    <location>
        <begin position="237"/>
        <end position="254"/>
    </location>
</feature>
<evidence type="ECO:0000256" key="1">
    <source>
        <dbReference type="SAM" id="Phobius"/>
    </source>
</evidence>
<dbReference type="InterPro" id="IPR018688">
    <property type="entry name" value="PpoB2-like"/>
</dbReference>
<feature type="transmembrane region" description="Helical" evidence="1">
    <location>
        <begin position="55"/>
        <end position="84"/>
    </location>
</feature>
<evidence type="ECO:0000313" key="2">
    <source>
        <dbReference type="EMBL" id="KKM64643.1"/>
    </source>
</evidence>
<dbReference type="EMBL" id="LAZR01010862">
    <property type="protein sequence ID" value="KKM64643.1"/>
    <property type="molecule type" value="Genomic_DNA"/>
</dbReference>
<keyword evidence="1" id="KW-0472">Membrane</keyword>
<proteinExistence type="predicted"/>
<sequence>MKLTRELPRRDVIAIIISLCGITLLSWLYLLLMAANMSSRNGMAAMQIRPWDAGYFLMMFLMWAVMMVGMMLPSVTPMVLIYAAVARKSAMQGMPVAPTAAFVSGYIAMWLIFSLFATIAQWGLDKAALLSPMMVSNSVGLGAVLLIAAGIYQWLPIKDKCLHHCRSPVHFITTHWRSGSIGAFKMGLSHGAFCLGCCWVLMSLLFVGGVMNILWIAAITLFVLLEKMLPLGDVGGRLVGLLMFTAGGIFAFIGT</sequence>
<dbReference type="AlphaFoldDB" id="A0A0F9J516"/>
<comment type="caution">
    <text evidence="2">The sequence shown here is derived from an EMBL/GenBank/DDBJ whole genome shotgun (WGS) entry which is preliminary data.</text>
</comment>
<gene>
    <name evidence="2" type="ORF">LCGC14_1499290</name>
</gene>
<feature type="transmembrane region" description="Helical" evidence="1">
    <location>
        <begin position="12"/>
        <end position="35"/>
    </location>
</feature>
<organism evidence="2">
    <name type="scientific">marine sediment metagenome</name>
    <dbReference type="NCBI Taxonomy" id="412755"/>
    <lineage>
        <taxon>unclassified sequences</taxon>
        <taxon>metagenomes</taxon>
        <taxon>ecological metagenomes</taxon>
    </lineage>
</organism>
<feature type="transmembrane region" description="Helical" evidence="1">
    <location>
        <begin position="192"/>
        <end position="225"/>
    </location>
</feature>
<accession>A0A0F9J516</accession>
<dbReference type="Pfam" id="PF09948">
    <property type="entry name" value="PpoB2"/>
    <property type="match status" value="1"/>
</dbReference>
<feature type="transmembrane region" description="Helical" evidence="1">
    <location>
        <begin position="134"/>
        <end position="155"/>
    </location>
</feature>
<evidence type="ECO:0008006" key="3">
    <source>
        <dbReference type="Google" id="ProtNLM"/>
    </source>
</evidence>
<protein>
    <recommendedName>
        <fullName evidence="3">DUF2182 domain-containing protein</fullName>
    </recommendedName>
</protein>
<keyword evidence="1" id="KW-1133">Transmembrane helix</keyword>
<feature type="transmembrane region" description="Helical" evidence="1">
    <location>
        <begin position="96"/>
        <end position="122"/>
    </location>
</feature>
<reference evidence="2" key="1">
    <citation type="journal article" date="2015" name="Nature">
        <title>Complex archaea that bridge the gap between prokaryotes and eukaryotes.</title>
        <authorList>
            <person name="Spang A."/>
            <person name="Saw J.H."/>
            <person name="Jorgensen S.L."/>
            <person name="Zaremba-Niedzwiedzka K."/>
            <person name="Martijn J."/>
            <person name="Lind A.E."/>
            <person name="van Eijk R."/>
            <person name="Schleper C."/>
            <person name="Guy L."/>
            <person name="Ettema T.J."/>
        </authorList>
    </citation>
    <scope>NUCLEOTIDE SEQUENCE</scope>
</reference>
<name>A0A0F9J516_9ZZZZ</name>
<keyword evidence="1" id="KW-0812">Transmembrane</keyword>